<dbReference type="InterPro" id="IPR006432">
    <property type="entry name" value="Phage_portal_A118-type"/>
</dbReference>
<keyword evidence="3" id="KW-1185">Reference proteome</keyword>
<feature type="region of interest" description="Disordered" evidence="1">
    <location>
        <begin position="457"/>
        <end position="487"/>
    </location>
</feature>
<dbReference type="Proteomes" id="UP000018559">
    <property type="component" value="Unassembled WGS sequence"/>
</dbReference>
<dbReference type="EMBL" id="AWWH01000011">
    <property type="protein sequence ID" value="ETA75085.1"/>
    <property type="molecule type" value="Genomic_DNA"/>
</dbReference>
<sequence>MPASEYERIKVAQRYFRNDMPQVRYKNAEGLLVEREFMSINVTKMCAHRLASIIYNEQSTINVGNESDNEFLQDVLADNDFNNQYEERLESGIALGGFAVRPYVQNDKIKLAWVQADQFYPLHNNTNEIDEAAIASKTVVTENNSPVYYTLLEFHQWDNDTYKITNELYRSESATSVGIQVPLTTLPEYEQLAPEVNLKGLTNPLFAYFKTPGANNKQADSPLGLGIVDNAKHEIDAINITHDQFVHEVQLGKRRIAVPAEMLKPGARFGGQDTASNQRPLMFDPKEDIYMQMYGDADAIGIKDLTTNIRNDQYSQSMDFFLKEFENSVGLSQGTFTNSPSGVQTATEVVTNNSMTYQTRSSYLTQVDKQLKTLIKAIFELAQCGQLFSDGKPRFAGDIEDLVIDIDYQDGVFTDKTTQFTQDSQAVTMGVMPKKRFLMRNFNLDEQQADQWLEELSQEQPEGNLNSLLENGDYPQGEDEPEPDEGD</sequence>
<evidence type="ECO:0000256" key="1">
    <source>
        <dbReference type="SAM" id="MobiDB-lite"/>
    </source>
</evidence>
<evidence type="ECO:0000313" key="2">
    <source>
        <dbReference type="EMBL" id="ETA75085.1"/>
    </source>
</evidence>
<name>V7I0L0_9LACO</name>
<accession>V7I0L0</accession>
<evidence type="ECO:0000313" key="3">
    <source>
        <dbReference type="Proteomes" id="UP000018559"/>
    </source>
</evidence>
<dbReference type="AlphaFoldDB" id="V7I0L0"/>
<dbReference type="NCBIfam" id="TIGR01542">
    <property type="entry name" value="A118_put_portal"/>
    <property type="match status" value="1"/>
</dbReference>
<dbReference type="InterPro" id="IPR021145">
    <property type="entry name" value="Portal_protein_SPP1_Gp6-like"/>
</dbReference>
<feature type="compositionally biased region" description="Polar residues" evidence="1">
    <location>
        <begin position="458"/>
        <end position="469"/>
    </location>
</feature>
<organism evidence="2 3">
    <name type="scientific">Ligilactobacillus equi DPC 6820</name>
    <dbReference type="NCBI Taxonomy" id="1392007"/>
    <lineage>
        <taxon>Bacteria</taxon>
        <taxon>Bacillati</taxon>
        <taxon>Bacillota</taxon>
        <taxon>Bacilli</taxon>
        <taxon>Lactobacillales</taxon>
        <taxon>Lactobacillaceae</taxon>
        <taxon>Ligilactobacillus</taxon>
    </lineage>
</organism>
<comment type="caution">
    <text evidence="2">The sequence shown here is derived from an EMBL/GenBank/DDBJ whole genome shotgun (WGS) entry which is preliminary data.</text>
</comment>
<dbReference type="Pfam" id="PF05133">
    <property type="entry name" value="SPP1_portal"/>
    <property type="match status" value="1"/>
</dbReference>
<feature type="compositionally biased region" description="Acidic residues" evidence="1">
    <location>
        <begin position="476"/>
        <end position="487"/>
    </location>
</feature>
<proteinExistence type="predicted"/>
<dbReference type="PATRIC" id="fig|1392007.3.peg.68"/>
<dbReference type="PIRSF" id="PIRSF011911">
    <property type="entry name" value="A118_put_portal"/>
    <property type="match status" value="1"/>
</dbReference>
<reference evidence="2 3" key="1">
    <citation type="journal article" date="2014" name="Genome Announc.">
        <title>The Genome of the Predominant Equine Lactobacillus Species, Lactobacillus equi, Is Reflective of Its Lifestyle Adaptations to an Herbivorous Host.</title>
        <authorList>
            <person name="O'Donnell M.M."/>
            <person name="Harris H.M."/>
            <person name="O'Toole P.W."/>
            <person name="Ross R.P."/>
        </authorList>
    </citation>
    <scope>NUCLEOTIDE SEQUENCE [LARGE SCALE GENOMIC DNA]</scope>
    <source>
        <strain evidence="2 3">DPC 6820</strain>
    </source>
</reference>
<protein>
    <submittedName>
        <fullName evidence="2">Minor structural protein gp61</fullName>
    </submittedName>
</protein>
<gene>
    <name evidence="2" type="ORF">LEQ_1143</name>
</gene>